<dbReference type="CDD" id="cd09272">
    <property type="entry name" value="RNase_HI_RT_Ty1"/>
    <property type="match status" value="1"/>
</dbReference>
<dbReference type="PANTHER" id="PTHR37610">
    <property type="entry name" value="CCHC-TYPE DOMAIN-CONTAINING PROTEIN"/>
    <property type="match status" value="1"/>
</dbReference>
<feature type="domain" description="Retrotransposon Copia-like N-terminal" evidence="2">
    <location>
        <begin position="11"/>
        <end position="55"/>
    </location>
</feature>
<dbReference type="PANTHER" id="PTHR37610:SF97">
    <property type="entry name" value="RETROTRANSPOSON GAG DOMAIN-CONTAINING PROTEIN"/>
    <property type="match status" value="1"/>
</dbReference>
<evidence type="ECO:0000313" key="3">
    <source>
        <dbReference type="EMBL" id="RVW45089.1"/>
    </source>
</evidence>
<dbReference type="InterPro" id="IPR013103">
    <property type="entry name" value="RVT_2"/>
</dbReference>
<evidence type="ECO:0000259" key="1">
    <source>
        <dbReference type="Pfam" id="PF07727"/>
    </source>
</evidence>
<organism evidence="3 4">
    <name type="scientific">Vitis vinifera</name>
    <name type="common">Grape</name>
    <dbReference type="NCBI Taxonomy" id="29760"/>
    <lineage>
        <taxon>Eukaryota</taxon>
        <taxon>Viridiplantae</taxon>
        <taxon>Streptophyta</taxon>
        <taxon>Embryophyta</taxon>
        <taxon>Tracheophyta</taxon>
        <taxon>Spermatophyta</taxon>
        <taxon>Magnoliopsida</taxon>
        <taxon>eudicotyledons</taxon>
        <taxon>Gunneridae</taxon>
        <taxon>Pentapetalae</taxon>
        <taxon>rosids</taxon>
        <taxon>Vitales</taxon>
        <taxon>Vitaceae</taxon>
        <taxon>Viteae</taxon>
        <taxon>Vitis</taxon>
    </lineage>
</organism>
<evidence type="ECO:0000259" key="2">
    <source>
        <dbReference type="Pfam" id="PF14244"/>
    </source>
</evidence>
<evidence type="ECO:0000313" key="4">
    <source>
        <dbReference type="Proteomes" id="UP000288805"/>
    </source>
</evidence>
<proteinExistence type="predicted"/>
<dbReference type="InterPro" id="IPR043502">
    <property type="entry name" value="DNA/RNA_pol_sf"/>
</dbReference>
<comment type="caution">
    <text evidence="3">The sequence shown here is derived from an EMBL/GenBank/DDBJ whole genome shotgun (WGS) entry which is preliminary data.</text>
</comment>
<protein>
    <submittedName>
        <fullName evidence="3">Retrovirus-related Pol polyprotein from transposon RE2</fullName>
    </submittedName>
</protein>
<dbReference type="Pfam" id="PF14244">
    <property type="entry name" value="Retrotran_gag_3"/>
    <property type="match status" value="1"/>
</dbReference>
<dbReference type="InterPro" id="IPR029472">
    <property type="entry name" value="Copia-like_N"/>
</dbReference>
<dbReference type="AlphaFoldDB" id="A0A438EBP7"/>
<name>A0A438EBP7_VITVI</name>
<gene>
    <name evidence="3" type="primary">RE2_420</name>
    <name evidence="3" type="ORF">CK203_067577</name>
</gene>
<reference evidence="3 4" key="1">
    <citation type="journal article" date="2018" name="PLoS Genet.">
        <title>Population sequencing reveals clonal diversity and ancestral inbreeding in the grapevine cultivar Chardonnay.</title>
        <authorList>
            <person name="Roach M.J."/>
            <person name="Johnson D.L."/>
            <person name="Bohlmann J."/>
            <person name="van Vuuren H.J."/>
            <person name="Jones S.J."/>
            <person name="Pretorius I.S."/>
            <person name="Schmidt S.A."/>
            <person name="Borneman A.R."/>
        </authorList>
    </citation>
    <scope>NUCLEOTIDE SEQUENCE [LARGE SCALE GENOMIC DNA]</scope>
    <source>
        <strain evidence="4">cv. Chardonnay</strain>
        <tissue evidence="3">Leaf</tissue>
    </source>
</reference>
<accession>A0A438EBP7</accession>
<dbReference type="Pfam" id="PF07727">
    <property type="entry name" value="RVT_2"/>
    <property type="match status" value="1"/>
</dbReference>
<dbReference type="EMBL" id="QGNW01001336">
    <property type="protein sequence ID" value="RVW45089.1"/>
    <property type="molecule type" value="Genomic_DNA"/>
</dbReference>
<dbReference type="SUPFAM" id="SSF56672">
    <property type="entry name" value="DNA/RNA polymerases"/>
    <property type="match status" value="1"/>
</dbReference>
<dbReference type="Proteomes" id="UP000288805">
    <property type="component" value="Unassembled WGS sequence"/>
</dbReference>
<feature type="domain" description="Reverse transcriptase Ty1/copia-type" evidence="1">
    <location>
        <begin position="252"/>
        <end position="383"/>
    </location>
</feature>
<sequence>MEDVSSLFFLHSGDHPGLILVSHNLTGSNYNTWSRVMAMALIVKNKIGFVDGTIPRATQTDLLFNAWNRCNSMSRSGSICVIVFDTAMLLGVFSSRNILQRFSKDFLTLTLITPDSRENVSDLSVAIADYRVIPLIAVTNCMDTYLGTTNMTLNSLSPSQCQQLIALLSSQLQHSSPTIVESQQQDGLSVSSFNDCMQRQMIGISRRNENLYVLDPANLFPTLAHTSSLCNNVSKTDHELWHTRLGHPSYENGTWSLTTLPHGKWVVGCKWVYKLKFQADGSLKRHKARLVAKGYTQQEGVDYIDTFSPVAKLVTVKLLLALAAIHDWFLVQLDVNNVFFHGDLTKEVYMSLPQGYSHEEETLPSNIVCRLHKSIYGLKQASRQCGESFLALLVYVDDIVIVDNDYITIEKLKTFLDSQFKLKDLGQLKYFLGLEVARSRKAETGYRAMANVTSNPVFHEMTKHIEIDCHLVREKIQAGCLKTMNVSSQHQLVDLFIKALFPAQFKYLPSKMGIHNLHSPF</sequence>